<evidence type="ECO:0000313" key="2">
    <source>
        <dbReference type="EMBL" id="JAD33207.1"/>
    </source>
</evidence>
<reference evidence="2" key="2">
    <citation type="journal article" date="2015" name="Data Brief">
        <title>Shoot transcriptome of the giant reed, Arundo donax.</title>
        <authorList>
            <person name="Barrero R.A."/>
            <person name="Guerrero F.D."/>
            <person name="Moolhuijzen P."/>
            <person name="Goolsby J.A."/>
            <person name="Tidwell J."/>
            <person name="Bellgard S.E."/>
            <person name="Bellgard M.I."/>
        </authorList>
    </citation>
    <scope>NUCLEOTIDE SEQUENCE</scope>
    <source>
        <tissue evidence="2">Shoot tissue taken approximately 20 cm above the soil surface</tissue>
    </source>
</reference>
<protein>
    <submittedName>
        <fullName evidence="2">Uncharacterized protein</fullName>
    </submittedName>
</protein>
<name>A0A0A8ZEA9_ARUDO</name>
<feature type="region of interest" description="Disordered" evidence="1">
    <location>
        <begin position="1"/>
        <end position="58"/>
    </location>
</feature>
<dbReference type="AlphaFoldDB" id="A0A0A8ZEA9"/>
<sequence length="58" mass="6628">MRRRGGGHAVVERSARPAGGPTAERTLAREHARWRRPSNRELARLRRRKTSSSDSNLH</sequence>
<organism evidence="2">
    <name type="scientific">Arundo donax</name>
    <name type="common">Giant reed</name>
    <name type="synonym">Donax arundinaceus</name>
    <dbReference type="NCBI Taxonomy" id="35708"/>
    <lineage>
        <taxon>Eukaryota</taxon>
        <taxon>Viridiplantae</taxon>
        <taxon>Streptophyta</taxon>
        <taxon>Embryophyta</taxon>
        <taxon>Tracheophyta</taxon>
        <taxon>Spermatophyta</taxon>
        <taxon>Magnoliopsida</taxon>
        <taxon>Liliopsida</taxon>
        <taxon>Poales</taxon>
        <taxon>Poaceae</taxon>
        <taxon>PACMAD clade</taxon>
        <taxon>Arundinoideae</taxon>
        <taxon>Arundineae</taxon>
        <taxon>Arundo</taxon>
    </lineage>
</organism>
<evidence type="ECO:0000256" key="1">
    <source>
        <dbReference type="SAM" id="MobiDB-lite"/>
    </source>
</evidence>
<proteinExistence type="predicted"/>
<reference evidence="2" key="1">
    <citation type="submission" date="2014-09" db="EMBL/GenBank/DDBJ databases">
        <authorList>
            <person name="Magalhaes I.L.F."/>
            <person name="Oliveira U."/>
            <person name="Santos F.R."/>
            <person name="Vidigal T.H.D.A."/>
            <person name="Brescovit A.D."/>
            <person name="Santos A.J."/>
        </authorList>
    </citation>
    <scope>NUCLEOTIDE SEQUENCE</scope>
    <source>
        <tissue evidence="2">Shoot tissue taken approximately 20 cm above the soil surface</tissue>
    </source>
</reference>
<dbReference type="EMBL" id="GBRH01264688">
    <property type="protein sequence ID" value="JAD33207.1"/>
    <property type="molecule type" value="Transcribed_RNA"/>
</dbReference>
<accession>A0A0A8ZEA9</accession>